<dbReference type="Proteomes" id="UP000325315">
    <property type="component" value="Unassembled WGS sequence"/>
</dbReference>
<dbReference type="GO" id="GO:0003824">
    <property type="term" value="F:catalytic activity"/>
    <property type="evidence" value="ECO:0007669"/>
    <property type="project" value="InterPro"/>
</dbReference>
<evidence type="ECO:0000313" key="3">
    <source>
        <dbReference type="Proteomes" id="UP000325315"/>
    </source>
</evidence>
<protein>
    <submittedName>
        <fullName evidence="2">Retrovirus-related Pol polyprotein LINE-1</fullName>
    </submittedName>
</protein>
<evidence type="ECO:0000259" key="1">
    <source>
        <dbReference type="Pfam" id="PF03372"/>
    </source>
</evidence>
<dbReference type="Pfam" id="PF03372">
    <property type="entry name" value="Exo_endo_phos"/>
    <property type="match status" value="1"/>
</dbReference>
<dbReference type="PANTHER" id="PTHR33710:SF77">
    <property type="entry name" value="DNASE I-LIKE SUPERFAMILY PROTEIN"/>
    <property type="match status" value="1"/>
</dbReference>
<name>A0A5B6WDC6_9ROSI</name>
<dbReference type="AlphaFoldDB" id="A0A5B6WDC6"/>
<keyword evidence="3" id="KW-1185">Reference proteome</keyword>
<dbReference type="EMBL" id="SMMG02000003">
    <property type="protein sequence ID" value="KAA3479433.1"/>
    <property type="molecule type" value="Genomic_DNA"/>
</dbReference>
<gene>
    <name evidence="2" type="ORF">EPI10_019943</name>
</gene>
<reference evidence="3" key="1">
    <citation type="journal article" date="2019" name="Plant Biotechnol. J.">
        <title>Genome sequencing of the Australian wild diploid species Gossypium australe highlights disease resistance and delayed gland morphogenesis.</title>
        <authorList>
            <person name="Cai Y."/>
            <person name="Cai X."/>
            <person name="Wang Q."/>
            <person name="Wang P."/>
            <person name="Zhang Y."/>
            <person name="Cai C."/>
            <person name="Xu Y."/>
            <person name="Wang K."/>
            <person name="Zhou Z."/>
            <person name="Wang C."/>
            <person name="Geng S."/>
            <person name="Li B."/>
            <person name="Dong Q."/>
            <person name="Hou Y."/>
            <person name="Wang H."/>
            <person name="Ai P."/>
            <person name="Liu Z."/>
            <person name="Yi F."/>
            <person name="Sun M."/>
            <person name="An G."/>
            <person name="Cheng J."/>
            <person name="Zhang Y."/>
            <person name="Shi Q."/>
            <person name="Xie Y."/>
            <person name="Shi X."/>
            <person name="Chang Y."/>
            <person name="Huang F."/>
            <person name="Chen Y."/>
            <person name="Hong S."/>
            <person name="Mi L."/>
            <person name="Sun Q."/>
            <person name="Zhang L."/>
            <person name="Zhou B."/>
            <person name="Peng R."/>
            <person name="Zhang X."/>
            <person name="Liu F."/>
        </authorList>
    </citation>
    <scope>NUCLEOTIDE SEQUENCE [LARGE SCALE GENOMIC DNA]</scope>
    <source>
        <strain evidence="3">cv. PA1801</strain>
    </source>
</reference>
<feature type="domain" description="Endonuclease/exonuclease/phosphatase" evidence="1">
    <location>
        <begin position="2"/>
        <end position="86"/>
    </location>
</feature>
<dbReference type="Gene3D" id="3.60.10.10">
    <property type="entry name" value="Endonuclease/exonuclease/phosphatase"/>
    <property type="match status" value="1"/>
</dbReference>
<proteinExistence type="predicted"/>
<dbReference type="OrthoDB" id="1001832at2759"/>
<evidence type="ECO:0000313" key="2">
    <source>
        <dbReference type="EMBL" id="KAA3479433.1"/>
    </source>
</evidence>
<organism evidence="2 3">
    <name type="scientific">Gossypium australe</name>
    <dbReference type="NCBI Taxonomy" id="47621"/>
    <lineage>
        <taxon>Eukaryota</taxon>
        <taxon>Viridiplantae</taxon>
        <taxon>Streptophyta</taxon>
        <taxon>Embryophyta</taxon>
        <taxon>Tracheophyta</taxon>
        <taxon>Spermatophyta</taxon>
        <taxon>Magnoliopsida</taxon>
        <taxon>eudicotyledons</taxon>
        <taxon>Gunneridae</taxon>
        <taxon>Pentapetalae</taxon>
        <taxon>rosids</taxon>
        <taxon>malvids</taxon>
        <taxon>Malvales</taxon>
        <taxon>Malvaceae</taxon>
        <taxon>Malvoideae</taxon>
        <taxon>Gossypium</taxon>
    </lineage>
</organism>
<dbReference type="SUPFAM" id="SSF56219">
    <property type="entry name" value="DNase I-like"/>
    <property type="match status" value="1"/>
</dbReference>
<dbReference type="InterPro" id="IPR005135">
    <property type="entry name" value="Endo/exonuclease/phosphatase"/>
</dbReference>
<sequence>MVIGDFNVILSSNEKIGGLLAGKRCPHFGNFVDLANLHDLGFRGPPFTWHRGNLFERLDHALGNEVWVNYFPNSLTTHLPRIKSDHRPLLFSLNLSFALPRGRPLVRKQWDFQGNMSVSLDKFIGDLKEWNKTIYDHITTRKRNLIHKLSTVQKKMCLLGANHLASVEIEIRHELENVLHHEELLWKQKARCDWLH</sequence>
<comment type="caution">
    <text evidence="2">The sequence shown here is derived from an EMBL/GenBank/DDBJ whole genome shotgun (WGS) entry which is preliminary data.</text>
</comment>
<dbReference type="PANTHER" id="PTHR33710">
    <property type="entry name" value="BNAC02G09200D PROTEIN"/>
    <property type="match status" value="1"/>
</dbReference>
<dbReference type="InterPro" id="IPR036691">
    <property type="entry name" value="Endo/exonu/phosph_ase_sf"/>
</dbReference>
<accession>A0A5B6WDC6</accession>